<evidence type="ECO:0000313" key="13">
    <source>
        <dbReference type="EMBL" id="ADN75870.1"/>
    </source>
</evidence>
<dbReference type="HOGENOM" id="CLU_015041_3_0_6"/>
<feature type="transmembrane region" description="Helical" evidence="10">
    <location>
        <begin position="344"/>
        <end position="370"/>
    </location>
</feature>
<dbReference type="PRINTS" id="PR01411">
    <property type="entry name" value="CCMFBIOGNSIS"/>
</dbReference>
<feature type="transmembrane region" description="Helical" evidence="10">
    <location>
        <begin position="310"/>
        <end position="332"/>
    </location>
</feature>
<feature type="transmembrane region" description="Helical" evidence="10">
    <location>
        <begin position="471"/>
        <end position="493"/>
    </location>
</feature>
<keyword evidence="5 10" id="KW-0812">Transmembrane</keyword>
<feature type="domain" description="Cytochrome c assembly protein" evidence="11">
    <location>
        <begin position="87"/>
        <end position="293"/>
    </location>
</feature>
<evidence type="ECO:0000256" key="9">
    <source>
        <dbReference type="ARBA" id="ARBA00037230"/>
    </source>
</evidence>
<evidence type="ECO:0000256" key="10">
    <source>
        <dbReference type="SAM" id="Phobius"/>
    </source>
</evidence>
<dbReference type="InterPro" id="IPR032523">
    <property type="entry name" value="CcmF_C"/>
</dbReference>
<comment type="subcellular location">
    <subcellularLocation>
        <location evidence="1">Cell inner membrane</location>
        <topology evidence="1">Multi-pass membrane protein</topology>
    </subcellularLocation>
</comment>
<evidence type="ECO:0000256" key="3">
    <source>
        <dbReference type="ARBA" id="ARBA00022475"/>
    </source>
</evidence>
<proteinExistence type="inferred from homology"/>
<dbReference type="eggNOG" id="COG1138">
    <property type="taxonomic scope" value="Bacteria"/>
</dbReference>
<dbReference type="STRING" id="550540.Fbal_1666"/>
<dbReference type="GO" id="GO:0015232">
    <property type="term" value="F:heme transmembrane transporter activity"/>
    <property type="evidence" value="ECO:0007669"/>
    <property type="project" value="InterPro"/>
</dbReference>
<dbReference type="InterPro" id="IPR003568">
    <property type="entry name" value="Cyt_c_biogenesis_CcmF"/>
</dbReference>
<dbReference type="InterPro" id="IPR003567">
    <property type="entry name" value="Cyt_c_biogenesis"/>
</dbReference>
<accession>E1SQS2</accession>
<organism evidence="13 14">
    <name type="scientific">Ferrimonas balearica (strain DSM 9799 / CCM 4581 / KCTC 23876 / PAT)</name>
    <dbReference type="NCBI Taxonomy" id="550540"/>
    <lineage>
        <taxon>Bacteria</taxon>
        <taxon>Pseudomonadati</taxon>
        <taxon>Pseudomonadota</taxon>
        <taxon>Gammaproteobacteria</taxon>
        <taxon>Alteromonadales</taxon>
        <taxon>Ferrimonadaceae</taxon>
        <taxon>Ferrimonas</taxon>
    </lineage>
</organism>
<evidence type="ECO:0000256" key="7">
    <source>
        <dbReference type="ARBA" id="ARBA00022989"/>
    </source>
</evidence>
<gene>
    <name evidence="13" type="ordered locus">Fbal_1666</name>
</gene>
<dbReference type="GO" id="GO:0017004">
    <property type="term" value="P:cytochrome complex assembly"/>
    <property type="evidence" value="ECO:0007669"/>
    <property type="project" value="UniProtKB-KW"/>
</dbReference>
<feature type="transmembrane region" description="Helical" evidence="10">
    <location>
        <begin position="385"/>
        <end position="406"/>
    </location>
</feature>
<keyword evidence="7 10" id="KW-1133">Transmembrane helix</keyword>
<dbReference type="PANTHER" id="PTHR43653:SF1">
    <property type="entry name" value="CYTOCHROME C-TYPE BIOGENESIS PROTEIN CCMF"/>
    <property type="match status" value="1"/>
</dbReference>
<dbReference type="PANTHER" id="PTHR43653">
    <property type="entry name" value="CYTOCHROME C ASSEMBLY PROTEIN-RELATED"/>
    <property type="match status" value="1"/>
</dbReference>
<feature type="transmembrane region" description="Helical" evidence="10">
    <location>
        <begin position="6"/>
        <end position="29"/>
    </location>
</feature>
<dbReference type="Pfam" id="PF16327">
    <property type="entry name" value="CcmF_C"/>
    <property type="match status" value="1"/>
</dbReference>
<keyword evidence="8 10" id="KW-0472">Membrane</keyword>
<feature type="transmembrane region" description="Helical" evidence="10">
    <location>
        <begin position="269"/>
        <end position="290"/>
    </location>
</feature>
<evidence type="ECO:0000256" key="6">
    <source>
        <dbReference type="ARBA" id="ARBA00022748"/>
    </source>
</evidence>
<dbReference type="PRINTS" id="PR01410">
    <property type="entry name" value="CCBIOGENESIS"/>
</dbReference>
<evidence type="ECO:0000256" key="4">
    <source>
        <dbReference type="ARBA" id="ARBA00022519"/>
    </source>
</evidence>
<evidence type="ECO:0000259" key="11">
    <source>
        <dbReference type="Pfam" id="PF01578"/>
    </source>
</evidence>
<feature type="transmembrane region" description="Helical" evidence="10">
    <location>
        <begin position="165"/>
        <end position="193"/>
    </location>
</feature>
<sequence>MIPEIGHFAFIVATVLSILIFVLPLLKRFSLYRWQMQKTSVAMMLALTAVAVLSLAISFLVDDFSVAYVANNSNSTLAWPYKVAALWGGHEGSFLFWAAGITVALGCITFSRGLEPAFQRTTVAILAGVNAGFNLVIVLTSNPFARYLPDVPAEGRDLNPLLQDIGLILHPPMIFLGYIGFTVLFAGAMAALWRQQSGTQLGRWLRHWTLLTWIVLTGGNAFGSWWAYHELGWGGWWFWDPVENASFIPWLVATALLHLLYLNRRHQALTASSLCLCILGYALALVGTFLVRSGVIDSVHAFASDSSRGIAILSLLLATVGPAMAVIAWRGVPQSARVPLGGRAGFTLFGALLTLVASFAVLLGTCYPILFKMLDMGAISVGPPYFNSLFVPITCLCALLASLALVRKLKWQSAALVLGGSALASVALIAVYPTDSLAWVVPGLFTAIALLLSLMVRAVQTPDLFLRPRKAGMWLAHFGLVIAMLGATAVSNYEQNAMVRMGPGTGRIVAEHTVVYEATEQVTGRGFIATQARIRIEDGDGIKQATLLPQRRTYTDDMTELTESALLRRPMGDLYLSMGPELEQGEYLMRISFKPGINGLWLAAALMMLGGMLCLWPQRKESA</sequence>
<feature type="transmembrane region" description="Helical" evidence="10">
    <location>
        <begin position="247"/>
        <end position="262"/>
    </location>
</feature>
<dbReference type="AlphaFoldDB" id="E1SQS2"/>
<dbReference type="InterPro" id="IPR002541">
    <property type="entry name" value="Cyt_c_assembly"/>
</dbReference>
<feature type="transmembrane region" description="Helical" evidence="10">
    <location>
        <begin position="123"/>
        <end position="145"/>
    </location>
</feature>
<protein>
    <submittedName>
        <fullName evidence="13">Cytochrome c assembly protein</fullName>
    </submittedName>
</protein>
<dbReference type="EMBL" id="CP002209">
    <property type="protein sequence ID" value="ADN75870.1"/>
    <property type="molecule type" value="Genomic_DNA"/>
</dbReference>
<feature type="transmembrane region" description="Helical" evidence="10">
    <location>
        <begin position="94"/>
        <end position="111"/>
    </location>
</feature>
<keyword evidence="3" id="KW-1003">Cell membrane</keyword>
<evidence type="ECO:0000256" key="5">
    <source>
        <dbReference type="ARBA" id="ARBA00022692"/>
    </source>
</evidence>
<dbReference type="Proteomes" id="UP000006683">
    <property type="component" value="Chromosome"/>
</dbReference>
<keyword evidence="14" id="KW-1185">Reference proteome</keyword>
<feature type="domain" description="Cytochrome c-type biogenesis protein CcmF C-terminal" evidence="12">
    <location>
        <begin position="313"/>
        <end position="615"/>
    </location>
</feature>
<keyword evidence="6" id="KW-0201">Cytochrome c-type biogenesis</keyword>
<dbReference type="Pfam" id="PF01578">
    <property type="entry name" value="Cytochrom_C_asm"/>
    <property type="match status" value="1"/>
</dbReference>
<dbReference type="KEGG" id="fbl:Fbal_1666"/>
<evidence type="ECO:0000259" key="12">
    <source>
        <dbReference type="Pfam" id="PF16327"/>
    </source>
</evidence>
<dbReference type="GO" id="GO:0005886">
    <property type="term" value="C:plasma membrane"/>
    <property type="evidence" value="ECO:0007669"/>
    <property type="project" value="UniProtKB-SubCell"/>
</dbReference>
<feature type="transmembrane region" description="Helical" evidence="10">
    <location>
        <begin position="41"/>
        <end position="61"/>
    </location>
</feature>
<evidence type="ECO:0000313" key="14">
    <source>
        <dbReference type="Proteomes" id="UP000006683"/>
    </source>
</evidence>
<evidence type="ECO:0000256" key="2">
    <source>
        <dbReference type="ARBA" id="ARBA00009186"/>
    </source>
</evidence>
<evidence type="ECO:0000256" key="8">
    <source>
        <dbReference type="ARBA" id="ARBA00023136"/>
    </source>
</evidence>
<keyword evidence="4" id="KW-0997">Cell inner membrane</keyword>
<name>E1SQS2_FERBD</name>
<feature type="transmembrane region" description="Helical" evidence="10">
    <location>
        <begin position="597"/>
        <end position="616"/>
    </location>
</feature>
<feature type="transmembrane region" description="Helical" evidence="10">
    <location>
        <begin position="413"/>
        <end position="432"/>
    </location>
</feature>
<feature type="transmembrane region" description="Helical" evidence="10">
    <location>
        <begin position="205"/>
        <end position="227"/>
    </location>
</feature>
<reference evidence="13 14" key="1">
    <citation type="journal article" date="2010" name="Stand. Genomic Sci.">
        <title>Complete genome sequence of Ferrimonas balearica type strain (PAT).</title>
        <authorList>
            <person name="Nolan M."/>
            <person name="Sikorski J."/>
            <person name="Davenport K."/>
            <person name="Lucas S."/>
            <person name="Glavina Del Rio T."/>
            <person name="Tice H."/>
            <person name="Cheng J."/>
            <person name="Goodwin L."/>
            <person name="Pitluck S."/>
            <person name="Liolios K."/>
            <person name="Ivanova N."/>
            <person name="Mavromatis K."/>
            <person name="Ovchinnikova G."/>
            <person name="Pati A."/>
            <person name="Chen A."/>
            <person name="Palaniappan K."/>
            <person name="Land M."/>
            <person name="Hauser L."/>
            <person name="Chang Y."/>
            <person name="Jeffries C."/>
            <person name="Tapia R."/>
            <person name="Brettin T."/>
            <person name="Detter J."/>
            <person name="Han C."/>
            <person name="Yasawong M."/>
            <person name="Rohde M."/>
            <person name="Tindall B."/>
            <person name="Goker M."/>
            <person name="Woyke T."/>
            <person name="Bristow J."/>
            <person name="Eisen J."/>
            <person name="Markowitz V."/>
            <person name="Hugenholtz P."/>
            <person name="Kyrpides N."/>
            <person name="Klenk H."/>
            <person name="Lapidus A."/>
        </authorList>
    </citation>
    <scope>NUCLEOTIDE SEQUENCE [LARGE SCALE GENOMIC DNA]</scope>
    <source>
        <strain evidence="14">DSM 9799 / CCM 4581 / KCTC 23876 / PAT</strain>
    </source>
</reference>
<dbReference type="GO" id="GO:0020037">
    <property type="term" value="F:heme binding"/>
    <property type="evidence" value="ECO:0007669"/>
    <property type="project" value="InterPro"/>
</dbReference>
<evidence type="ECO:0000256" key="1">
    <source>
        <dbReference type="ARBA" id="ARBA00004429"/>
    </source>
</evidence>
<comment type="function">
    <text evidence="9">Required for the biogenesis of c-type cytochromes. Possible subunit of a heme lyase.</text>
</comment>
<feature type="transmembrane region" description="Helical" evidence="10">
    <location>
        <begin position="438"/>
        <end position="459"/>
    </location>
</feature>
<comment type="similarity">
    <text evidence="2">Belongs to the CcmF/CycK/Ccl1/NrfE/CcsA family.</text>
</comment>